<sequence length="266" mass="27671">MTTALDRAGIPPAEVGLLSMVSSTGYCAPGIDTRLARGIGMPADVQRVWVGHMGCFAAIPGLMVCSDFVRCRDQPAVLLNIELSSLHVQPPPYDISQVVVSVLFGDAATATVIEPGAGTGPGLEIVDIRAATDIEHEDYMTWEIGESGFRMGLSPQVPNALACAVPGATHALLAPHGLETTDVHWWAVHPGGKRIIDAAQECLALDSDAVAVSRTVLDAYGNCSSAGVIQVMNALQDTTPLPVGQYGVAIAFGPGLTVYSALLRGA</sequence>
<evidence type="ECO:0000313" key="8">
    <source>
        <dbReference type="Proteomes" id="UP000683310"/>
    </source>
</evidence>
<feature type="domain" description="Chalcone/stilbene synthase N-terminal" evidence="5">
    <location>
        <begin position="3"/>
        <end position="113"/>
    </location>
</feature>
<evidence type="ECO:0000259" key="5">
    <source>
        <dbReference type="Pfam" id="PF00195"/>
    </source>
</evidence>
<accession>A0ABX8CMS7</accession>
<dbReference type="Proteomes" id="UP000683310">
    <property type="component" value="Chromosome"/>
</dbReference>
<protein>
    <recommendedName>
        <fullName evidence="9">Naringenin-chalcone synthase</fullName>
    </recommendedName>
</protein>
<gene>
    <name evidence="7" type="ORF">KHQ06_24355</name>
</gene>
<dbReference type="PANTHER" id="PTHR11877:SF46">
    <property type="entry name" value="TYPE III POLYKETIDE SYNTHASE A"/>
    <property type="match status" value="1"/>
</dbReference>
<dbReference type="Pfam" id="PF00195">
    <property type="entry name" value="Chal_sti_synt_N"/>
    <property type="match status" value="1"/>
</dbReference>
<evidence type="ECO:0000313" key="7">
    <source>
        <dbReference type="EMBL" id="QVI19495.1"/>
    </source>
</evidence>
<comment type="pathway">
    <text evidence="1">Lipid metabolism; fatty acid biosynthesis.</text>
</comment>
<dbReference type="InterPro" id="IPR012328">
    <property type="entry name" value="Chalcone/stilbene_synt_C"/>
</dbReference>
<evidence type="ECO:0000256" key="1">
    <source>
        <dbReference type="ARBA" id="ARBA00005194"/>
    </source>
</evidence>
<evidence type="ECO:0000256" key="3">
    <source>
        <dbReference type="ARBA" id="ARBA00011738"/>
    </source>
</evidence>
<dbReference type="PANTHER" id="PTHR11877">
    <property type="entry name" value="HYDROXYMETHYLGLUTARYL-COA SYNTHASE"/>
    <property type="match status" value="1"/>
</dbReference>
<evidence type="ECO:0000259" key="6">
    <source>
        <dbReference type="Pfam" id="PF02797"/>
    </source>
</evidence>
<dbReference type="Gene3D" id="3.40.47.10">
    <property type="match status" value="1"/>
</dbReference>
<reference evidence="7 8" key="1">
    <citation type="submission" date="2021-04" db="EMBL/GenBank/DDBJ databases">
        <title>Nocardia tengchongensis.</title>
        <authorList>
            <person name="Zhuang k."/>
            <person name="Ran Y."/>
            <person name="Li W."/>
        </authorList>
    </citation>
    <scope>NUCLEOTIDE SEQUENCE [LARGE SCALE GENOMIC DNA]</scope>
    <source>
        <strain evidence="7 8">CFH S0057</strain>
    </source>
</reference>
<dbReference type="EMBL" id="CP074371">
    <property type="protein sequence ID" value="QVI19495.1"/>
    <property type="molecule type" value="Genomic_DNA"/>
</dbReference>
<evidence type="ECO:0000256" key="4">
    <source>
        <dbReference type="ARBA" id="ARBA00022679"/>
    </source>
</evidence>
<comment type="subunit">
    <text evidence="3">Homodimer.</text>
</comment>
<comment type="similarity">
    <text evidence="2">Belongs to the thiolase-like superfamily. Chalcone/stilbene synthases family.</text>
</comment>
<evidence type="ECO:0008006" key="9">
    <source>
        <dbReference type="Google" id="ProtNLM"/>
    </source>
</evidence>
<keyword evidence="8" id="KW-1185">Reference proteome</keyword>
<dbReference type="InterPro" id="IPR011141">
    <property type="entry name" value="Polyketide_synthase_type-III"/>
</dbReference>
<evidence type="ECO:0000256" key="2">
    <source>
        <dbReference type="ARBA" id="ARBA00005531"/>
    </source>
</evidence>
<name>A0ABX8CMS7_9NOCA</name>
<dbReference type="Pfam" id="PF02797">
    <property type="entry name" value="Chal_sti_synt_C"/>
    <property type="match status" value="1"/>
</dbReference>
<dbReference type="InterPro" id="IPR016039">
    <property type="entry name" value="Thiolase-like"/>
</dbReference>
<dbReference type="SUPFAM" id="SSF53901">
    <property type="entry name" value="Thiolase-like"/>
    <property type="match status" value="1"/>
</dbReference>
<keyword evidence="4" id="KW-0808">Transferase</keyword>
<dbReference type="InterPro" id="IPR001099">
    <property type="entry name" value="Chalcone/stilbene_synt_N"/>
</dbReference>
<proteinExistence type="inferred from homology"/>
<feature type="domain" description="Chalcone/stilbene synthase C-terminal" evidence="6">
    <location>
        <begin position="140"/>
        <end position="265"/>
    </location>
</feature>
<organism evidence="7 8">
    <name type="scientific">Nocardia tengchongensis</name>
    <dbReference type="NCBI Taxonomy" id="2055889"/>
    <lineage>
        <taxon>Bacteria</taxon>
        <taxon>Bacillati</taxon>
        <taxon>Actinomycetota</taxon>
        <taxon>Actinomycetes</taxon>
        <taxon>Mycobacteriales</taxon>
        <taxon>Nocardiaceae</taxon>
        <taxon>Nocardia</taxon>
    </lineage>
</organism>